<dbReference type="InterPro" id="IPR051016">
    <property type="entry name" value="Diverse_Substrate_AcTransf"/>
</dbReference>
<organism evidence="5 6">
    <name type="scientific">Malaciobacter mytili LMG 24559</name>
    <dbReference type="NCBI Taxonomy" id="1032238"/>
    <lineage>
        <taxon>Bacteria</taxon>
        <taxon>Pseudomonadati</taxon>
        <taxon>Campylobacterota</taxon>
        <taxon>Epsilonproteobacteria</taxon>
        <taxon>Campylobacterales</taxon>
        <taxon>Arcobacteraceae</taxon>
        <taxon>Malaciobacter</taxon>
    </lineage>
</organism>
<name>A0AAX2AG53_9BACT</name>
<dbReference type="EMBL" id="NXID01000038">
    <property type="protein sequence ID" value="RXK15109.1"/>
    <property type="molecule type" value="Genomic_DNA"/>
</dbReference>
<dbReference type="PANTHER" id="PTHR10545">
    <property type="entry name" value="DIAMINE N-ACETYLTRANSFERASE"/>
    <property type="match status" value="1"/>
</dbReference>
<reference evidence="5 6" key="1">
    <citation type="submission" date="2017-09" db="EMBL/GenBank/DDBJ databases">
        <title>Genomics of the genus Arcobacter.</title>
        <authorList>
            <person name="Perez-Cataluna A."/>
            <person name="Figueras M.J."/>
            <person name="Salas-Masso N."/>
        </authorList>
    </citation>
    <scope>NUCLEOTIDE SEQUENCE [LARGE SCALE GENOMIC DNA]</scope>
    <source>
        <strain evidence="5 6">CECT 7386</strain>
    </source>
</reference>
<dbReference type="PANTHER" id="PTHR10545:SF29">
    <property type="entry name" value="GH14572P-RELATED"/>
    <property type="match status" value="1"/>
</dbReference>
<dbReference type="GO" id="GO:0008080">
    <property type="term" value="F:N-acetyltransferase activity"/>
    <property type="evidence" value="ECO:0007669"/>
    <property type="project" value="UniProtKB-ARBA"/>
</dbReference>
<comment type="caution">
    <text evidence="5">The sequence shown here is derived from an EMBL/GenBank/DDBJ whole genome shotgun (WGS) entry which is preliminary data.</text>
</comment>
<feature type="domain" description="N-acetyltransferase" evidence="4">
    <location>
        <begin position="4"/>
        <end position="152"/>
    </location>
</feature>
<dbReference type="RefSeq" id="WP_114841512.1">
    <property type="nucleotide sequence ID" value="NZ_CP031219.1"/>
</dbReference>
<dbReference type="SUPFAM" id="SSF55729">
    <property type="entry name" value="Acyl-CoA N-acyltransferases (Nat)"/>
    <property type="match status" value="1"/>
</dbReference>
<keyword evidence="6" id="KW-1185">Reference proteome</keyword>
<proteinExistence type="inferred from homology"/>
<sequence>MEKIILREATINDSQTIFNFVKELAIYEKAEHEVKTSVKQVEESVFGKDSVTYAIICELDNKPIGMALYFFNYSTWLGRNGIYLEDLYVSPQYRGVGAGKALLKKLAQIAVEKKCGRIDWQVLDWNKPSIDFYDSIGAKGLTEWIPYRLTGEALEEFARS</sequence>
<dbReference type="Proteomes" id="UP000290092">
    <property type="component" value="Unassembled WGS sequence"/>
</dbReference>
<gene>
    <name evidence="5" type="ORF">CP985_10175</name>
</gene>
<dbReference type="PROSITE" id="PS51186">
    <property type="entry name" value="GNAT"/>
    <property type="match status" value="1"/>
</dbReference>
<evidence type="ECO:0000313" key="6">
    <source>
        <dbReference type="Proteomes" id="UP000290092"/>
    </source>
</evidence>
<keyword evidence="2" id="KW-0808">Transferase</keyword>
<keyword evidence="3" id="KW-0012">Acyltransferase</keyword>
<dbReference type="CDD" id="cd04301">
    <property type="entry name" value="NAT_SF"/>
    <property type="match status" value="1"/>
</dbReference>
<dbReference type="Gene3D" id="3.40.630.30">
    <property type="match status" value="1"/>
</dbReference>
<evidence type="ECO:0000259" key="4">
    <source>
        <dbReference type="PROSITE" id="PS51186"/>
    </source>
</evidence>
<protein>
    <submittedName>
        <fullName evidence="5">GNAT family N-acetyltransferase</fullName>
    </submittedName>
</protein>
<evidence type="ECO:0000256" key="1">
    <source>
        <dbReference type="ARBA" id="ARBA00008694"/>
    </source>
</evidence>
<dbReference type="KEGG" id="amyt:AMYT_1060"/>
<evidence type="ECO:0000256" key="2">
    <source>
        <dbReference type="ARBA" id="ARBA00022679"/>
    </source>
</evidence>
<dbReference type="Pfam" id="PF00583">
    <property type="entry name" value="Acetyltransf_1"/>
    <property type="match status" value="1"/>
</dbReference>
<evidence type="ECO:0000256" key="3">
    <source>
        <dbReference type="ARBA" id="ARBA00023315"/>
    </source>
</evidence>
<dbReference type="FunFam" id="3.40.630.30:FF:000064">
    <property type="entry name" value="GNAT family acetyltransferase"/>
    <property type="match status" value="1"/>
</dbReference>
<dbReference type="InterPro" id="IPR016181">
    <property type="entry name" value="Acyl_CoA_acyltransferase"/>
</dbReference>
<dbReference type="InterPro" id="IPR000182">
    <property type="entry name" value="GNAT_dom"/>
</dbReference>
<dbReference type="AlphaFoldDB" id="A0AAX2AG53"/>
<comment type="similarity">
    <text evidence="1">Belongs to the acetyltransferase family.</text>
</comment>
<accession>A0AAX2AG53</accession>
<evidence type="ECO:0000313" key="5">
    <source>
        <dbReference type="EMBL" id="RXK15109.1"/>
    </source>
</evidence>